<dbReference type="PRINTS" id="PR00625">
    <property type="entry name" value="JDOMAIN"/>
</dbReference>
<dbReference type="InterPro" id="IPR002939">
    <property type="entry name" value="DnaJ_C"/>
</dbReference>
<dbReference type="InterPro" id="IPR001623">
    <property type="entry name" value="DnaJ_domain"/>
</dbReference>
<evidence type="ECO:0000313" key="5">
    <source>
        <dbReference type="Proteomes" id="UP000192872"/>
    </source>
</evidence>
<dbReference type="CDD" id="cd06257">
    <property type="entry name" value="DnaJ"/>
    <property type="match status" value="1"/>
</dbReference>
<comment type="caution">
    <text evidence="4">The sequence shown here is derived from an EMBL/GenBank/DDBJ whole genome shotgun (WGS) entry which is preliminary data.</text>
</comment>
<keyword evidence="1" id="KW-0143">Chaperone</keyword>
<feature type="compositionally biased region" description="Gly residues" evidence="2">
    <location>
        <begin position="100"/>
        <end position="113"/>
    </location>
</feature>
<sequence length="310" mass="32773">MRDPYQILGINRSAPEAEIKKAYRRLAKTHHPDQNQGDTKAAARFSELNQAYEILSDKGKRAQFDRGEIDGEGKPRFAGMGAGQGGGRQGPQGFEFEFGPGAGMRGGRRGGGADPSDIFSDLFGSMRGGPQGPPPQRGADAHVKVSVPFAEAVIGAKRRIDLPTGKSLDVAIPAGTLDGQTIRLKGQGYGSANGPPGDGLVTIAVQPHALFRLDGADIRIDLPITLDEAVLGAKVRVPTLDGPVDITIAPQSNSGRTLRLRGKGAPTGSSRGDFLVRLVVILPEQSNALSQLAEEIRTKQPYSVRGHDFG</sequence>
<dbReference type="CDD" id="cd10747">
    <property type="entry name" value="DnaJ_C"/>
    <property type="match status" value="1"/>
</dbReference>
<dbReference type="SUPFAM" id="SSF49493">
    <property type="entry name" value="HSP40/DnaJ peptide-binding domain"/>
    <property type="match status" value="2"/>
</dbReference>
<dbReference type="STRING" id="1827387.A4S15_02835"/>
<dbReference type="EMBL" id="LWDL01000031">
    <property type="protein sequence ID" value="OQW49668.1"/>
    <property type="molecule type" value="Genomic_DNA"/>
</dbReference>
<protein>
    <recommendedName>
        <fullName evidence="3">J domain-containing protein</fullName>
    </recommendedName>
</protein>
<dbReference type="InterPro" id="IPR008971">
    <property type="entry name" value="HSP40/DnaJ_pept-bd"/>
</dbReference>
<dbReference type="SUPFAM" id="SSF46565">
    <property type="entry name" value="Chaperone J-domain"/>
    <property type="match status" value="1"/>
</dbReference>
<feature type="region of interest" description="Disordered" evidence="2">
    <location>
        <begin position="95"/>
        <end position="140"/>
    </location>
</feature>
<dbReference type="RefSeq" id="WP_376799884.1">
    <property type="nucleotide sequence ID" value="NZ_DBNB01000008.1"/>
</dbReference>
<accession>A0A1W9HQB6</accession>
<evidence type="ECO:0000256" key="1">
    <source>
        <dbReference type="ARBA" id="ARBA00023186"/>
    </source>
</evidence>
<dbReference type="Gene3D" id="1.10.287.110">
    <property type="entry name" value="DnaJ domain"/>
    <property type="match status" value="1"/>
</dbReference>
<dbReference type="SMART" id="SM00271">
    <property type="entry name" value="DnaJ"/>
    <property type="match status" value="1"/>
</dbReference>
<dbReference type="AlphaFoldDB" id="A0A1W9HQB6"/>
<dbReference type="PANTHER" id="PTHR43096:SF48">
    <property type="entry name" value="CHAPERONE PROTEIN DNAJ"/>
    <property type="match status" value="1"/>
</dbReference>
<gene>
    <name evidence="4" type="ORF">A4S15_02835</name>
</gene>
<evidence type="ECO:0000256" key="2">
    <source>
        <dbReference type="SAM" id="MobiDB-lite"/>
    </source>
</evidence>
<dbReference type="PANTHER" id="PTHR43096">
    <property type="entry name" value="DNAJ HOMOLOG 1, MITOCHONDRIAL-RELATED"/>
    <property type="match status" value="1"/>
</dbReference>
<evidence type="ECO:0000313" key="4">
    <source>
        <dbReference type="EMBL" id="OQW49668.1"/>
    </source>
</evidence>
<feature type="domain" description="J" evidence="3">
    <location>
        <begin position="3"/>
        <end position="68"/>
    </location>
</feature>
<dbReference type="GO" id="GO:0005737">
    <property type="term" value="C:cytoplasm"/>
    <property type="evidence" value="ECO:0007669"/>
    <property type="project" value="TreeGrafter"/>
</dbReference>
<name>A0A1W9HQB6_9HYPH</name>
<dbReference type="GO" id="GO:0051082">
    <property type="term" value="F:unfolded protein binding"/>
    <property type="evidence" value="ECO:0007669"/>
    <property type="project" value="InterPro"/>
</dbReference>
<dbReference type="InterPro" id="IPR036869">
    <property type="entry name" value="J_dom_sf"/>
</dbReference>
<dbReference type="Pfam" id="PF01556">
    <property type="entry name" value="DnaJ_C"/>
    <property type="match status" value="1"/>
</dbReference>
<dbReference type="Gene3D" id="2.60.260.20">
    <property type="entry name" value="Urease metallochaperone UreE, N-terminal domain"/>
    <property type="match status" value="2"/>
</dbReference>
<dbReference type="PROSITE" id="PS00636">
    <property type="entry name" value="DNAJ_1"/>
    <property type="match status" value="1"/>
</dbReference>
<dbReference type="FunFam" id="2.60.260.20:FF:000013">
    <property type="entry name" value="DnaJ subfamily B member 11"/>
    <property type="match status" value="1"/>
</dbReference>
<reference evidence="4 5" key="1">
    <citation type="journal article" date="2017" name="Water Res.">
        <title>Comammox in drinking water systems.</title>
        <authorList>
            <person name="Wang Y."/>
            <person name="Ma L."/>
            <person name="Mao Y."/>
            <person name="Jiang X."/>
            <person name="Xia Y."/>
            <person name="Yu K."/>
            <person name="Li B."/>
            <person name="Zhang T."/>
        </authorList>
    </citation>
    <scope>NUCLEOTIDE SEQUENCE [LARGE SCALE GENOMIC DNA]</scope>
    <source>
        <strain evidence="4">SG_bin8</strain>
    </source>
</reference>
<proteinExistence type="predicted"/>
<dbReference type="InterPro" id="IPR018253">
    <property type="entry name" value="DnaJ_domain_CS"/>
</dbReference>
<dbReference type="PROSITE" id="PS50076">
    <property type="entry name" value="DNAJ_2"/>
    <property type="match status" value="1"/>
</dbReference>
<organism evidence="4 5">
    <name type="scientific">Candidatus Raskinella chloraquaticus</name>
    <dbReference type="NCBI Taxonomy" id="1951219"/>
    <lineage>
        <taxon>Bacteria</taxon>
        <taxon>Pseudomonadati</taxon>
        <taxon>Pseudomonadota</taxon>
        <taxon>Alphaproteobacteria</taxon>
        <taxon>Hyphomicrobiales</taxon>
        <taxon>Phreatobacteraceae</taxon>
        <taxon>Candidatus Raskinella</taxon>
    </lineage>
</organism>
<evidence type="ECO:0000259" key="3">
    <source>
        <dbReference type="PROSITE" id="PS50076"/>
    </source>
</evidence>
<dbReference type="Pfam" id="PF00226">
    <property type="entry name" value="DnaJ"/>
    <property type="match status" value="1"/>
</dbReference>
<dbReference type="Proteomes" id="UP000192872">
    <property type="component" value="Unassembled WGS sequence"/>
</dbReference>
<dbReference type="GO" id="GO:0042026">
    <property type="term" value="P:protein refolding"/>
    <property type="evidence" value="ECO:0007669"/>
    <property type="project" value="TreeGrafter"/>
</dbReference>